<dbReference type="EMBL" id="BAABCE010000025">
    <property type="protein sequence ID" value="GAA3589245.1"/>
    <property type="molecule type" value="Genomic_DNA"/>
</dbReference>
<organism evidence="1 2">
    <name type="scientific">Streptomyces osmaniensis</name>
    <dbReference type="NCBI Taxonomy" id="593134"/>
    <lineage>
        <taxon>Bacteria</taxon>
        <taxon>Bacillati</taxon>
        <taxon>Actinomycetota</taxon>
        <taxon>Actinomycetes</taxon>
        <taxon>Kitasatosporales</taxon>
        <taxon>Streptomycetaceae</taxon>
        <taxon>Streptomyces</taxon>
    </lineage>
</organism>
<dbReference type="Proteomes" id="UP001500707">
    <property type="component" value="Unassembled WGS sequence"/>
</dbReference>
<evidence type="ECO:0000313" key="2">
    <source>
        <dbReference type="Proteomes" id="UP001500707"/>
    </source>
</evidence>
<name>A0ABP6YR65_9ACTN</name>
<reference evidence="2" key="1">
    <citation type="journal article" date="2019" name="Int. J. Syst. Evol. Microbiol.">
        <title>The Global Catalogue of Microorganisms (GCM) 10K type strain sequencing project: providing services to taxonomists for standard genome sequencing and annotation.</title>
        <authorList>
            <consortium name="The Broad Institute Genomics Platform"/>
            <consortium name="The Broad Institute Genome Sequencing Center for Infectious Disease"/>
            <person name="Wu L."/>
            <person name="Ma J."/>
        </authorList>
    </citation>
    <scope>NUCLEOTIDE SEQUENCE [LARGE SCALE GENOMIC DNA]</scope>
    <source>
        <strain evidence="2">JCM 17656</strain>
    </source>
</reference>
<comment type="caution">
    <text evidence="1">The sequence shown here is derived from an EMBL/GenBank/DDBJ whole genome shotgun (WGS) entry which is preliminary data.</text>
</comment>
<sequence length="119" mass="12460">MTMSHILKKRVLVITMHDDPGVDTRAALLTQISDLVHGHKPTSVVIILAQPSPTQAALSVVLRAHHLCSRLDLVLSVASHSAPVRRLLAAGADTGGIRLVIHARADTAIATATALTTAA</sequence>
<accession>A0ABP6YR65</accession>
<proteinExistence type="predicted"/>
<protein>
    <submittedName>
        <fullName evidence="1">Uncharacterized protein</fullName>
    </submittedName>
</protein>
<keyword evidence="2" id="KW-1185">Reference proteome</keyword>
<gene>
    <name evidence="1" type="ORF">GCM10022295_83640</name>
</gene>
<evidence type="ECO:0000313" key="1">
    <source>
        <dbReference type="EMBL" id="GAA3589245.1"/>
    </source>
</evidence>